<comment type="caution">
    <text evidence="2">The sequence shown here is derived from an EMBL/GenBank/DDBJ whole genome shotgun (WGS) entry which is preliminary data.</text>
</comment>
<feature type="compositionally biased region" description="Polar residues" evidence="1">
    <location>
        <begin position="180"/>
        <end position="191"/>
    </location>
</feature>
<gene>
    <name evidence="2" type="ORF">OLEA9_A092920</name>
</gene>
<organism evidence="2 3">
    <name type="scientific">Olea europaea subsp. europaea</name>
    <dbReference type="NCBI Taxonomy" id="158383"/>
    <lineage>
        <taxon>Eukaryota</taxon>
        <taxon>Viridiplantae</taxon>
        <taxon>Streptophyta</taxon>
        <taxon>Embryophyta</taxon>
        <taxon>Tracheophyta</taxon>
        <taxon>Spermatophyta</taxon>
        <taxon>Magnoliopsida</taxon>
        <taxon>eudicotyledons</taxon>
        <taxon>Gunneridae</taxon>
        <taxon>Pentapetalae</taxon>
        <taxon>asterids</taxon>
        <taxon>lamiids</taxon>
        <taxon>Lamiales</taxon>
        <taxon>Oleaceae</taxon>
        <taxon>Oleeae</taxon>
        <taxon>Olea</taxon>
    </lineage>
</organism>
<feature type="compositionally biased region" description="Basic residues" evidence="1">
    <location>
        <begin position="70"/>
        <end position="80"/>
    </location>
</feature>
<feature type="region of interest" description="Disordered" evidence="1">
    <location>
        <begin position="63"/>
        <end position="86"/>
    </location>
</feature>
<feature type="region of interest" description="Disordered" evidence="1">
    <location>
        <begin position="103"/>
        <end position="316"/>
    </location>
</feature>
<name>A0A8S0RDI2_OLEEU</name>
<dbReference type="EMBL" id="CACTIH010002513">
    <property type="protein sequence ID" value="CAA2976697.1"/>
    <property type="molecule type" value="Genomic_DNA"/>
</dbReference>
<dbReference type="Proteomes" id="UP000594638">
    <property type="component" value="Unassembled WGS sequence"/>
</dbReference>
<feature type="compositionally biased region" description="Acidic residues" evidence="1">
    <location>
        <begin position="193"/>
        <end position="211"/>
    </location>
</feature>
<sequence length="316" mass="34560">MLGGIDERIATMVMRSGRQVYELICKGIHYAIAADYHSEWPLEMKEFYFFAIISESNDMARTGRPALQKGQKRSIPRKTAAKQSAKGGKAVLDVYEYSARGNKKANKRIQGDAQEKSKGKGRAVDDGDDDESDMDRPAYTLGGGSDVEFHSSQDEEIDSDMADTSGEEDNSTSKSKPKRNLSSQSKRQSANEIDLDEEQDLSNSEDGEDYVDLSTMLDRPSAPAPSDSSEGESGSDSEDQESDALSISEDENAEDAAEKLQSLINALPQQPGKRPSDGDASVTSKKRRKVMDEQTEAWEENQFASMGVKGEGLSAL</sequence>
<protein>
    <submittedName>
        <fullName evidence="2">Uncharacterized protein</fullName>
    </submittedName>
</protein>
<evidence type="ECO:0000256" key="1">
    <source>
        <dbReference type="SAM" id="MobiDB-lite"/>
    </source>
</evidence>
<dbReference type="Gramene" id="OE9A092920T1">
    <property type="protein sequence ID" value="OE9A092920C1"/>
    <property type="gene ID" value="OE9A092920"/>
</dbReference>
<evidence type="ECO:0000313" key="3">
    <source>
        <dbReference type="Proteomes" id="UP000594638"/>
    </source>
</evidence>
<proteinExistence type="predicted"/>
<feature type="compositionally biased region" description="Basic and acidic residues" evidence="1">
    <location>
        <begin position="109"/>
        <end position="125"/>
    </location>
</feature>
<evidence type="ECO:0000313" key="2">
    <source>
        <dbReference type="EMBL" id="CAA2976697.1"/>
    </source>
</evidence>
<keyword evidence="3" id="KW-1185">Reference proteome</keyword>
<reference evidence="2 3" key="1">
    <citation type="submission" date="2019-12" db="EMBL/GenBank/DDBJ databases">
        <authorList>
            <person name="Alioto T."/>
            <person name="Alioto T."/>
            <person name="Gomez Garrido J."/>
        </authorList>
    </citation>
    <scope>NUCLEOTIDE SEQUENCE [LARGE SCALE GENOMIC DNA]</scope>
</reference>
<accession>A0A8S0RDI2</accession>
<feature type="compositionally biased region" description="Acidic residues" evidence="1">
    <location>
        <begin position="229"/>
        <end position="255"/>
    </location>
</feature>
<feature type="compositionally biased region" description="Acidic residues" evidence="1">
    <location>
        <begin position="154"/>
        <end position="170"/>
    </location>
</feature>
<dbReference type="AlphaFoldDB" id="A0A8S0RDI2"/>